<proteinExistence type="predicted"/>
<reference evidence="3" key="1">
    <citation type="submission" date="2019-04" db="EMBL/GenBank/DDBJ databases">
        <title>Friends and foes A comparative genomics studyof 23 Aspergillus species from section Flavi.</title>
        <authorList>
            <consortium name="DOE Joint Genome Institute"/>
            <person name="Kjaerbolling I."/>
            <person name="Vesth T."/>
            <person name="Frisvad J.C."/>
            <person name="Nybo J.L."/>
            <person name="Theobald S."/>
            <person name="Kildgaard S."/>
            <person name="Isbrandt T."/>
            <person name="Kuo A."/>
            <person name="Sato A."/>
            <person name="Lyhne E.K."/>
            <person name="Kogle M.E."/>
            <person name="Wiebenga A."/>
            <person name="Kun R.S."/>
            <person name="Lubbers R.J."/>
            <person name="Makela M.R."/>
            <person name="Barry K."/>
            <person name="Chovatia M."/>
            <person name="Clum A."/>
            <person name="Daum C."/>
            <person name="Haridas S."/>
            <person name="He G."/>
            <person name="LaButti K."/>
            <person name="Lipzen A."/>
            <person name="Mondo S."/>
            <person name="Riley R."/>
            <person name="Salamov A."/>
            <person name="Simmons B.A."/>
            <person name="Magnuson J.K."/>
            <person name="Henrissat B."/>
            <person name="Mortensen U.H."/>
            <person name="Larsen T.O."/>
            <person name="Devries R.P."/>
            <person name="Grigoriev I.V."/>
            <person name="Machida M."/>
            <person name="Baker S.E."/>
            <person name="Andersen M.R."/>
        </authorList>
    </citation>
    <scope>NUCLEOTIDE SEQUENCE [LARGE SCALE GENOMIC DNA]</scope>
    <source>
        <strain evidence="3">CBS 130015</strain>
    </source>
</reference>
<evidence type="ECO:0000256" key="1">
    <source>
        <dbReference type="SAM" id="MobiDB-lite"/>
    </source>
</evidence>
<feature type="region of interest" description="Disordered" evidence="1">
    <location>
        <begin position="102"/>
        <end position="121"/>
    </location>
</feature>
<dbReference type="AlphaFoldDB" id="A0A5N6W9S3"/>
<organism evidence="2 3">
    <name type="scientific">Aspergillus transmontanensis</name>
    <dbReference type="NCBI Taxonomy" id="1034304"/>
    <lineage>
        <taxon>Eukaryota</taxon>
        <taxon>Fungi</taxon>
        <taxon>Dikarya</taxon>
        <taxon>Ascomycota</taxon>
        <taxon>Pezizomycotina</taxon>
        <taxon>Eurotiomycetes</taxon>
        <taxon>Eurotiomycetidae</taxon>
        <taxon>Eurotiales</taxon>
        <taxon>Aspergillaceae</taxon>
        <taxon>Aspergillus</taxon>
        <taxon>Aspergillus subgen. Circumdati</taxon>
    </lineage>
</organism>
<evidence type="ECO:0000313" key="3">
    <source>
        <dbReference type="Proteomes" id="UP000325433"/>
    </source>
</evidence>
<gene>
    <name evidence="2" type="ORF">BDV41DRAFT_18411</name>
</gene>
<accession>A0A5N6W9S3</accession>
<evidence type="ECO:0000313" key="2">
    <source>
        <dbReference type="EMBL" id="KAE8317605.1"/>
    </source>
</evidence>
<keyword evidence="3" id="KW-1185">Reference proteome</keyword>
<dbReference type="EMBL" id="ML738301">
    <property type="protein sequence ID" value="KAE8317605.1"/>
    <property type="molecule type" value="Genomic_DNA"/>
</dbReference>
<protein>
    <submittedName>
        <fullName evidence="2">Uncharacterized protein</fullName>
    </submittedName>
</protein>
<name>A0A5N6W9S3_9EURO</name>
<dbReference type="Proteomes" id="UP000325433">
    <property type="component" value="Unassembled WGS sequence"/>
</dbReference>
<sequence length="121" mass="13401">MVMSVVFNRTIDRPSAEKLYEAHQLLTIFVTIVLSNPSPCCGPDCWCLPLSFRSQVRSPNFQLTVSHHNIHMGCTCALGLTWSWKRSFYQSSALSVRPAKAAQAVSPGLRPTKLPAGRQAQ</sequence>